<dbReference type="Proteomes" id="UP000075544">
    <property type="component" value="Unassembled WGS sequence"/>
</dbReference>
<accession>A0A150HY86</accession>
<gene>
    <name evidence="1" type="ORF">AVENLUH13518_00777</name>
</gene>
<proteinExistence type="predicted"/>
<dbReference type="AlphaFoldDB" id="A0A150HY86"/>
<sequence length="105" mass="12031">MFEVGDYIFTNDDVAHYPYLIIAKKAEHYKLRSENGIRYCREWRIDRIATEQEIAAGHRIDDKTGVTVITPSGTSKVKGGMAAFLDELRDCDTSPNCKKFDERVK</sequence>
<dbReference type="EMBL" id="JRHX01000030">
    <property type="protein sequence ID" value="KXZ72166.1"/>
    <property type="molecule type" value="Genomic_DNA"/>
</dbReference>
<dbReference type="RefSeq" id="WP_061524078.1">
    <property type="nucleotide sequence ID" value="NZ_JRHX01000030.1"/>
</dbReference>
<organism evidence="1 2">
    <name type="scientific">Acinetobacter venetianus</name>
    <dbReference type="NCBI Taxonomy" id="52133"/>
    <lineage>
        <taxon>Bacteria</taxon>
        <taxon>Pseudomonadati</taxon>
        <taxon>Pseudomonadota</taxon>
        <taxon>Gammaproteobacteria</taxon>
        <taxon>Moraxellales</taxon>
        <taxon>Moraxellaceae</taxon>
        <taxon>Acinetobacter</taxon>
    </lineage>
</organism>
<evidence type="ECO:0000313" key="2">
    <source>
        <dbReference type="Proteomes" id="UP000075544"/>
    </source>
</evidence>
<dbReference type="PATRIC" id="fig|52133.19.peg.797"/>
<reference evidence="1 2" key="1">
    <citation type="journal article" date="2016" name="Sci. Rep.">
        <title>Genomic and phenotypic characterization of the species Acinetobacter venetianus.</title>
        <authorList>
            <person name="Fondi M."/>
            <person name="Maida I."/>
            <person name="Perrin E."/>
            <person name="Orlandini V."/>
            <person name="La Torre L."/>
            <person name="Bosi E."/>
            <person name="Negroni A."/>
            <person name="Zanaroli G."/>
            <person name="Fava F."/>
            <person name="Decorosi F."/>
            <person name="Giovannetti L."/>
            <person name="Viti C."/>
            <person name="Vaneechoutte M."/>
            <person name="Dijkshoorn L."/>
            <person name="Fani R."/>
        </authorList>
    </citation>
    <scope>NUCLEOTIDE SEQUENCE [LARGE SCALE GENOMIC DNA]</scope>
    <source>
        <strain evidence="1 2">LUH13518</strain>
    </source>
</reference>
<name>A0A150HY86_9GAMM</name>
<evidence type="ECO:0000313" key="1">
    <source>
        <dbReference type="EMBL" id="KXZ72166.1"/>
    </source>
</evidence>
<protein>
    <submittedName>
        <fullName evidence="1">Uncharacterized protein</fullName>
    </submittedName>
</protein>
<comment type="caution">
    <text evidence="1">The sequence shown here is derived from an EMBL/GenBank/DDBJ whole genome shotgun (WGS) entry which is preliminary data.</text>
</comment>